<comment type="caution">
    <text evidence="1">The sequence shown here is derived from an EMBL/GenBank/DDBJ whole genome shotgun (WGS) entry which is preliminary data.</text>
</comment>
<dbReference type="PANTHER" id="PTHR37535">
    <property type="entry name" value="FLUG DOMAIN PROTEIN"/>
    <property type="match status" value="1"/>
</dbReference>
<keyword evidence="2" id="KW-1185">Reference proteome</keyword>
<dbReference type="InterPro" id="IPR021842">
    <property type="entry name" value="DUF3435"/>
</dbReference>
<name>A0AAJ0D972_9PEZI</name>
<protein>
    <submittedName>
        <fullName evidence="1">Uncharacterized protein</fullName>
    </submittedName>
</protein>
<gene>
    <name evidence="1" type="ORF">LTR09_012974</name>
</gene>
<dbReference type="Pfam" id="PF11917">
    <property type="entry name" value="DUF3435"/>
    <property type="match status" value="1"/>
</dbReference>
<organism evidence="1 2">
    <name type="scientific">Extremus antarcticus</name>
    <dbReference type="NCBI Taxonomy" id="702011"/>
    <lineage>
        <taxon>Eukaryota</taxon>
        <taxon>Fungi</taxon>
        <taxon>Dikarya</taxon>
        <taxon>Ascomycota</taxon>
        <taxon>Pezizomycotina</taxon>
        <taxon>Dothideomycetes</taxon>
        <taxon>Dothideomycetidae</taxon>
        <taxon>Mycosphaerellales</taxon>
        <taxon>Extremaceae</taxon>
        <taxon>Extremus</taxon>
    </lineage>
</organism>
<reference evidence="1" key="1">
    <citation type="submission" date="2023-04" db="EMBL/GenBank/DDBJ databases">
        <title>Black Yeasts Isolated from many extreme environments.</title>
        <authorList>
            <person name="Coleine C."/>
            <person name="Stajich J.E."/>
            <person name="Selbmann L."/>
        </authorList>
    </citation>
    <scope>NUCLEOTIDE SEQUENCE</scope>
    <source>
        <strain evidence="1">CCFEE 5312</strain>
    </source>
</reference>
<sequence length="542" mass="61822">MAVGQDRSRDWTAVIDGFAEHGRHVEPYAGTTQSSIDHMRRRWRSFCLEAALPDPEEALQNVQAAQLKAFFQWMIENAERTPPQIGTLKQYFRILKMIYKRDTGAMLDEDVICDVNAFIQYYAEGRTETSHRPKPVPSGEDLVNMLHFLYSRDKTTYPEERQRVQQGFLMIIHASSGLRPSSVTQSNKGRRKMEADKTAGVVEEVVKLRYRDMALLVGFGSEEVRNQVAGHLDSRTYRNNYQDQRISLDVASLVRGQKTEDALLRKFNDIGLNADPNANITLSCETHEHIAALSDVAALQAEHSRLAECIKNKYGSIKNAPITEELVGEYVQAKNSYRARKEFHKTRIMSQLRKDFFTRKDAKLFEAQLNGGEIHRTARTEQKVPILAIPERAELATLIGTEDMRSPSMRAQRAAAVQVMADLCCRVELKRNAVRYNNSLSKESSEEPIPTTDDERIPMKCQRLKCLFCLGDERLTLKDRTRTFSQQYTLGRHVENHFNALQGSCEISCPHPECKATGITVNNLDHLKNHAQKEHGIRLQCR</sequence>
<dbReference type="AlphaFoldDB" id="A0AAJ0D972"/>
<dbReference type="PANTHER" id="PTHR37535:SF4">
    <property type="entry name" value="FLUG DOMAIN-CONTAINING PROTEIN"/>
    <property type="match status" value="1"/>
</dbReference>
<evidence type="ECO:0000313" key="2">
    <source>
        <dbReference type="Proteomes" id="UP001271007"/>
    </source>
</evidence>
<dbReference type="Proteomes" id="UP001271007">
    <property type="component" value="Unassembled WGS sequence"/>
</dbReference>
<accession>A0AAJ0D972</accession>
<dbReference type="EMBL" id="JAWDJX010000263">
    <property type="protein sequence ID" value="KAK3045423.1"/>
    <property type="molecule type" value="Genomic_DNA"/>
</dbReference>
<evidence type="ECO:0000313" key="1">
    <source>
        <dbReference type="EMBL" id="KAK3045423.1"/>
    </source>
</evidence>
<proteinExistence type="predicted"/>